<keyword evidence="4" id="KW-0679">Respiratory chain</keyword>
<dbReference type="EMBL" id="GL876966">
    <property type="protein sequence ID" value="KLU81197.1"/>
    <property type="molecule type" value="Genomic_DNA"/>
</dbReference>
<evidence type="ECO:0000256" key="3">
    <source>
        <dbReference type="ARBA" id="ARBA00022448"/>
    </source>
</evidence>
<reference evidence="11" key="2">
    <citation type="submission" date="2010-05" db="EMBL/GenBank/DDBJ databases">
        <title>The genome sequence of Magnaporthe poae strain ATCC 64411.</title>
        <authorList>
            <person name="Ma L.-J."/>
            <person name="Dead R."/>
            <person name="Young S."/>
            <person name="Zeng Q."/>
            <person name="Koehrsen M."/>
            <person name="Alvarado L."/>
            <person name="Berlin A."/>
            <person name="Chapman S.B."/>
            <person name="Chen Z."/>
            <person name="Freedman E."/>
            <person name="Gellesch M."/>
            <person name="Goldberg J."/>
            <person name="Griggs A."/>
            <person name="Gujja S."/>
            <person name="Heilman E.R."/>
            <person name="Heiman D."/>
            <person name="Hepburn T."/>
            <person name="Howarth C."/>
            <person name="Jen D."/>
            <person name="Larson L."/>
            <person name="Mehta T."/>
            <person name="Neiman D."/>
            <person name="Pearson M."/>
            <person name="Roberts A."/>
            <person name="Saif S."/>
            <person name="Shea T."/>
            <person name="Shenoy N."/>
            <person name="Sisk P."/>
            <person name="Stolte C."/>
            <person name="Sykes S."/>
            <person name="Walk T."/>
            <person name="White J."/>
            <person name="Yandava C."/>
            <person name="Haas B."/>
            <person name="Nusbaum C."/>
            <person name="Birren B."/>
        </authorList>
    </citation>
    <scope>NUCLEOTIDE SEQUENCE [LARGE SCALE GENOMIC DNA]</scope>
    <source>
        <strain evidence="11">ATCC 64411 / 73-15</strain>
    </source>
</reference>
<evidence type="ECO:0000256" key="1">
    <source>
        <dbReference type="ARBA" id="ARBA00004443"/>
    </source>
</evidence>
<evidence type="ECO:0000256" key="2">
    <source>
        <dbReference type="ARBA" id="ARBA00010261"/>
    </source>
</evidence>
<dbReference type="Proteomes" id="UP000011715">
    <property type="component" value="Unassembled WGS sequence"/>
</dbReference>
<comment type="similarity">
    <text evidence="2">Belongs to the complex I NDUFA5 subunit family.</text>
</comment>
<keyword evidence="5" id="KW-0999">Mitochondrion inner membrane</keyword>
<dbReference type="PANTHER" id="PTHR12653">
    <property type="entry name" value="NADH-UBIQUINONE OXIDOREDUCTASE 13 KD-B SUBUNIT"/>
    <property type="match status" value="1"/>
</dbReference>
<evidence type="ECO:0000256" key="7">
    <source>
        <dbReference type="ARBA" id="ARBA00023128"/>
    </source>
</evidence>
<dbReference type="OrthoDB" id="286811at2759"/>
<dbReference type="VEuPathDB" id="FungiDB:MAPG_00291"/>
<evidence type="ECO:0000313" key="11">
    <source>
        <dbReference type="Proteomes" id="UP000011715"/>
    </source>
</evidence>
<dbReference type="GO" id="GO:0022904">
    <property type="term" value="P:respiratory electron transport chain"/>
    <property type="evidence" value="ECO:0007669"/>
    <property type="project" value="InterPro"/>
</dbReference>
<reference evidence="10" key="4">
    <citation type="journal article" date="2015" name="G3 (Bethesda)">
        <title>Genome sequences of three phytopathogenic species of the Magnaporthaceae family of fungi.</title>
        <authorList>
            <person name="Okagaki L.H."/>
            <person name="Nunes C.C."/>
            <person name="Sailsbery J."/>
            <person name="Clay B."/>
            <person name="Brown D."/>
            <person name="John T."/>
            <person name="Oh Y."/>
            <person name="Young N."/>
            <person name="Fitzgerald M."/>
            <person name="Haas B.J."/>
            <person name="Zeng Q."/>
            <person name="Young S."/>
            <person name="Adiconis X."/>
            <person name="Fan L."/>
            <person name="Levin J.Z."/>
            <person name="Mitchell T.K."/>
            <person name="Okubara P.A."/>
            <person name="Farman M.L."/>
            <person name="Kohn L.M."/>
            <person name="Birren B."/>
            <person name="Ma L.-J."/>
            <person name="Dean R.A."/>
        </authorList>
    </citation>
    <scope>NUCLEOTIDE SEQUENCE</scope>
    <source>
        <strain evidence="10">ATCC 64411 / 73-15</strain>
    </source>
</reference>
<gene>
    <name evidence="9" type="ORF">MAPG_00291</name>
</gene>
<evidence type="ECO:0000256" key="6">
    <source>
        <dbReference type="ARBA" id="ARBA00022982"/>
    </source>
</evidence>
<evidence type="ECO:0000313" key="9">
    <source>
        <dbReference type="EMBL" id="KLU81197.1"/>
    </source>
</evidence>
<reference evidence="10" key="5">
    <citation type="submission" date="2015-06" db="UniProtKB">
        <authorList>
            <consortium name="EnsemblFungi"/>
        </authorList>
    </citation>
    <scope>IDENTIFICATION</scope>
    <source>
        <strain evidence="10">ATCC 64411</strain>
    </source>
</reference>
<name>A0A0C4DKL4_MAGP6</name>
<accession>A0A0C4DKL4</accession>
<proteinExistence type="inferred from homology"/>
<dbReference type="STRING" id="644358.A0A0C4DKL4"/>
<protein>
    <recommendedName>
        <fullName evidence="12">NADH-ubiquinone oxidoreductase 29.9 kDa subunit</fullName>
    </recommendedName>
</protein>
<dbReference type="EnsemblFungi" id="MAPG_00291T0">
    <property type="protein sequence ID" value="MAPG_00291T0"/>
    <property type="gene ID" value="MAPG_00291"/>
</dbReference>
<reference evidence="9" key="3">
    <citation type="submission" date="2011-03" db="EMBL/GenBank/DDBJ databases">
        <title>Annotation of Magnaporthe poae ATCC 64411.</title>
        <authorList>
            <person name="Ma L.-J."/>
            <person name="Dead R."/>
            <person name="Young S.K."/>
            <person name="Zeng Q."/>
            <person name="Gargeya S."/>
            <person name="Fitzgerald M."/>
            <person name="Haas B."/>
            <person name="Abouelleil A."/>
            <person name="Alvarado L."/>
            <person name="Arachchi H.M."/>
            <person name="Berlin A."/>
            <person name="Brown A."/>
            <person name="Chapman S.B."/>
            <person name="Chen Z."/>
            <person name="Dunbar C."/>
            <person name="Freedman E."/>
            <person name="Gearin G."/>
            <person name="Gellesch M."/>
            <person name="Goldberg J."/>
            <person name="Griggs A."/>
            <person name="Gujja S."/>
            <person name="Heiman D."/>
            <person name="Howarth C."/>
            <person name="Larson L."/>
            <person name="Lui A."/>
            <person name="MacDonald P.J.P."/>
            <person name="Mehta T."/>
            <person name="Montmayeur A."/>
            <person name="Murphy C."/>
            <person name="Neiman D."/>
            <person name="Pearson M."/>
            <person name="Priest M."/>
            <person name="Roberts A."/>
            <person name="Saif S."/>
            <person name="Shea T."/>
            <person name="Shenoy N."/>
            <person name="Sisk P."/>
            <person name="Stolte C."/>
            <person name="Sykes S."/>
            <person name="Yandava C."/>
            <person name="Wortman J."/>
            <person name="Nusbaum C."/>
            <person name="Birren B."/>
        </authorList>
    </citation>
    <scope>NUCLEOTIDE SEQUENCE</scope>
    <source>
        <strain evidence="9">ATCC 64411</strain>
    </source>
</reference>
<keyword evidence="3" id="KW-0813">Transport</keyword>
<dbReference type="GO" id="GO:0005743">
    <property type="term" value="C:mitochondrial inner membrane"/>
    <property type="evidence" value="ECO:0007669"/>
    <property type="project" value="UniProtKB-SubCell"/>
</dbReference>
<dbReference type="eggNOG" id="ENOG502S4WS">
    <property type="taxonomic scope" value="Eukaryota"/>
</dbReference>
<evidence type="ECO:0000256" key="8">
    <source>
        <dbReference type="ARBA" id="ARBA00023136"/>
    </source>
</evidence>
<dbReference type="OMA" id="WTYFERG"/>
<dbReference type="Pfam" id="PF04716">
    <property type="entry name" value="ETC_C1_NDUFA5"/>
    <property type="match status" value="1"/>
</dbReference>
<evidence type="ECO:0008006" key="12">
    <source>
        <dbReference type="Google" id="ProtNLM"/>
    </source>
</evidence>
<keyword evidence="8" id="KW-0472">Membrane</keyword>
<dbReference type="AlphaFoldDB" id="A0A0C4DKL4"/>
<sequence>MRRTIQRLASVKPARYLEPGIPTGLTGLRTHGSPRATLLYLYSSTLEQLKAVPEHSVYRQSVEALTKHRMAIVEAAVPPGHAEWLARAQKIVAEDPARFEASAAKGRVDGGSMTRVERNGASYLVRRMPRERDVREQEWDGEINEGPELEGSRTEEERAEQAVIFTRKPHDSPAAQTTWEPEPQLTADQIEEIENKIGAGLIEEVVQVAEGELKLVTTMAQAKVWESLDEQPAEGQWVYFQRKT</sequence>
<keyword evidence="11" id="KW-1185">Reference proteome</keyword>
<dbReference type="InterPro" id="IPR006806">
    <property type="entry name" value="NDUFA5"/>
</dbReference>
<dbReference type="EMBL" id="ADBL01000068">
    <property type="status" value="NOT_ANNOTATED_CDS"/>
    <property type="molecule type" value="Genomic_DNA"/>
</dbReference>
<evidence type="ECO:0000256" key="5">
    <source>
        <dbReference type="ARBA" id="ARBA00022792"/>
    </source>
</evidence>
<dbReference type="PANTHER" id="PTHR12653:SF0">
    <property type="entry name" value="NADH DEHYDROGENASE [UBIQUINONE] 1 ALPHA SUBCOMPLEX SUBUNIT 5"/>
    <property type="match status" value="1"/>
</dbReference>
<keyword evidence="7" id="KW-0496">Mitochondrion</keyword>
<evidence type="ECO:0000256" key="4">
    <source>
        <dbReference type="ARBA" id="ARBA00022660"/>
    </source>
</evidence>
<evidence type="ECO:0000313" key="10">
    <source>
        <dbReference type="EnsemblFungi" id="MAPG_00291T0"/>
    </source>
</evidence>
<reference evidence="9" key="1">
    <citation type="submission" date="2010-05" db="EMBL/GenBank/DDBJ databases">
        <title>The Genome Sequence of Magnaporthe poae strain ATCC 64411.</title>
        <authorList>
            <consortium name="The Broad Institute Genome Sequencing Platform"/>
            <consortium name="Broad Institute Genome Sequencing Center for Infectious Disease"/>
            <person name="Ma L.-J."/>
            <person name="Dead R."/>
            <person name="Young S."/>
            <person name="Zeng Q."/>
            <person name="Koehrsen M."/>
            <person name="Alvarado L."/>
            <person name="Berlin A."/>
            <person name="Chapman S.B."/>
            <person name="Chen Z."/>
            <person name="Freedman E."/>
            <person name="Gellesch M."/>
            <person name="Goldberg J."/>
            <person name="Griggs A."/>
            <person name="Gujja S."/>
            <person name="Heilman E.R."/>
            <person name="Heiman D."/>
            <person name="Hepburn T."/>
            <person name="Howarth C."/>
            <person name="Jen D."/>
            <person name="Larson L."/>
            <person name="Mehta T."/>
            <person name="Neiman D."/>
            <person name="Pearson M."/>
            <person name="Roberts A."/>
            <person name="Saif S."/>
            <person name="Shea T."/>
            <person name="Shenoy N."/>
            <person name="Sisk P."/>
            <person name="Stolte C."/>
            <person name="Sykes S."/>
            <person name="Walk T."/>
            <person name="White J."/>
            <person name="Yandava C."/>
            <person name="Haas B."/>
            <person name="Nusbaum C."/>
            <person name="Birren B."/>
        </authorList>
    </citation>
    <scope>NUCLEOTIDE SEQUENCE</scope>
    <source>
        <strain evidence="9">ATCC 64411</strain>
    </source>
</reference>
<keyword evidence="6" id="KW-0249">Electron transport</keyword>
<comment type="subcellular location">
    <subcellularLocation>
        <location evidence="1">Mitochondrion inner membrane</location>
        <topology evidence="1">Peripheral membrane protein</topology>
        <orientation evidence="1">Matrix side</orientation>
    </subcellularLocation>
</comment>
<organism evidence="10 11">
    <name type="scientific">Magnaporthiopsis poae (strain ATCC 64411 / 73-15)</name>
    <name type="common">Kentucky bluegrass fungus</name>
    <name type="synonym">Magnaporthe poae</name>
    <dbReference type="NCBI Taxonomy" id="644358"/>
    <lineage>
        <taxon>Eukaryota</taxon>
        <taxon>Fungi</taxon>
        <taxon>Dikarya</taxon>
        <taxon>Ascomycota</taxon>
        <taxon>Pezizomycotina</taxon>
        <taxon>Sordariomycetes</taxon>
        <taxon>Sordariomycetidae</taxon>
        <taxon>Magnaporthales</taxon>
        <taxon>Magnaporthaceae</taxon>
        <taxon>Magnaporthiopsis</taxon>
    </lineage>
</organism>